<evidence type="ECO:0000259" key="6">
    <source>
        <dbReference type="Pfam" id="PF01370"/>
    </source>
</evidence>
<dbReference type="InterPro" id="IPR001509">
    <property type="entry name" value="Epimerase_deHydtase"/>
</dbReference>
<dbReference type="GO" id="GO:0044877">
    <property type="term" value="F:protein-containing complex binding"/>
    <property type="evidence" value="ECO:0007669"/>
    <property type="project" value="TreeGrafter"/>
</dbReference>
<dbReference type="Pfam" id="PF01370">
    <property type="entry name" value="Epimerase"/>
    <property type="match status" value="1"/>
</dbReference>
<gene>
    <name evidence="7" type="ORF">A3Q56_02792</name>
</gene>
<dbReference type="AlphaFoldDB" id="A0A177B7B4"/>
<comment type="caution">
    <text evidence="7">The sequence shown here is derived from an EMBL/GenBank/DDBJ whole genome shotgun (WGS) entry which is preliminary data.</text>
</comment>
<sequence>MWRNIKVTNFGQWNKLLYKPCSNVLNTFSKRSKYVSAFENEGREKFSGKVVTIFGATGFVGSNLVNRLGRHGCQLILPYRCDEYFTRELKQFDYLTEKEIRKTIKHSNIVINLIKSDVSTKNNSLDHSNIEIPRNIAKLCREYGIDRFIQVSSLNASEDKSGFLLSKYLGEIAVREELPSTILVKSSEEHESDVIDGNGLTIYDLGLSKLIPVTDKATNDLIYYSEGLTSLAEDKIVYGDAPSPPSIPFY</sequence>
<evidence type="ECO:0000256" key="3">
    <source>
        <dbReference type="ARBA" id="ARBA00042000"/>
    </source>
</evidence>
<name>A0A177B7B4_9BILA</name>
<dbReference type="SUPFAM" id="SSF51735">
    <property type="entry name" value="NAD(P)-binding Rossmann-fold domains"/>
    <property type="match status" value="1"/>
</dbReference>
<evidence type="ECO:0000256" key="2">
    <source>
        <dbReference type="ARBA" id="ARBA00040720"/>
    </source>
</evidence>
<dbReference type="Proteomes" id="UP000078046">
    <property type="component" value="Unassembled WGS sequence"/>
</dbReference>
<protein>
    <recommendedName>
        <fullName evidence="2">NADH dehydrogenase [ubiquinone] 1 alpha subcomplex subunit 9, mitochondrial</fullName>
    </recommendedName>
    <alternativeName>
        <fullName evidence="4">Complex I-39kD</fullName>
    </alternativeName>
    <alternativeName>
        <fullName evidence="3">NADH-ubiquinone oxidoreductase 39 kDa subunit</fullName>
    </alternativeName>
</protein>
<accession>A0A177B7B4</accession>
<dbReference type="InterPro" id="IPR036291">
    <property type="entry name" value="NAD(P)-bd_dom_sf"/>
</dbReference>
<dbReference type="OrthoDB" id="275457at2759"/>
<dbReference type="PANTHER" id="PTHR12126:SF11">
    <property type="entry name" value="NADH DEHYDROGENASE [UBIQUINONE] 1 ALPHA SUBCOMPLEX SUBUNIT 9, MITOCHONDRIAL"/>
    <property type="match status" value="1"/>
</dbReference>
<evidence type="ECO:0000256" key="5">
    <source>
        <dbReference type="ARBA" id="ARBA00046455"/>
    </source>
</evidence>
<dbReference type="Gene3D" id="3.40.50.720">
    <property type="entry name" value="NAD(P)-binding Rossmann-like Domain"/>
    <property type="match status" value="1"/>
</dbReference>
<feature type="domain" description="NAD-dependent epimerase/dehydratase" evidence="6">
    <location>
        <begin position="51"/>
        <end position="153"/>
    </location>
</feature>
<proteinExistence type="inferred from homology"/>
<comment type="similarity">
    <text evidence="1">Belongs to the complex I NDUFA9 subunit family.</text>
</comment>
<dbReference type="EMBL" id="LWCA01000276">
    <property type="protein sequence ID" value="OAF69471.1"/>
    <property type="molecule type" value="Genomic_DNA"/>
</dbReference>
<dbReference type="GO" id="GO:0005739">
    <property type="term" value="C:mitochondrion"/>
    <property type="evidence" value="ECO:0007669"/>
    <property type="project" value="TreeGrafter"/>
</dbReference>
<dbReference type="PANTHER" id="PTHR12126">
    <property type="entry name" value="NADH-UBIQUINONE OXIDOREDUCTASE 39 KDA SUBUNIT-RELATED"/>
    <property type="match status" value="1"/>
</dbReference>
<evidence type="ECO:0000256" key="4">
    <source>
        <dbReference type="ARBA" id="ARBA00043145"/>
    </source>
</evidence>
<organism evidence="7 8">
    <name type="scientific">Intoshia linei</name>
    <dbReference type="NCBI Taxonomy" id="1819745"/>
    <lineage>
        <taxon>Eukaryota</taxon>
        <taxon>Metazoa</taxon>
        <taxon>Spiralia</taxon>
        <taxon>Lophotrochozoa</taxon>
        <taxon>Mesozoa</taxon>
        <taxon>Orthonectida</taxon>
        <taxon>Rhopaluridae</taxon>
        <taxon>Intoshia</taxon>
    </lineage>
</organism>
<evidence type="ECO:0000256" key="1">
    <source>
        <dbReference type="ARBA" id="ARBA00038501"/>
    </source>
</evidence>
<comment type="subunit">
    <text evidence="5">Complex I is composed of 45 different subunits. This a component of the hydrophobic protein fraction. Interacts with BLOC1S1. Interacts with SLC2A4. Interacts with CLOCK. Interacts with RAB5IF.</text>
</comment>
<dbReference type="InterPro" id="IPR051207">
    <property type="entry name" value="ComplexI_NDUFA9_subunit"/>
</dbReference>
<reference evidence="7 8" key="1">
    <citation type="submission" date="2016-04" db="EMBL/GenBank/DDBJ databases">
        <title>The genome of Intoshia linei affirms orthonectids as highly simplified spiralians.</title>
        <authorList>
            <person name="Mikhailov K.V."/>
            <person name="Slusarev G.S."/>
            <person name="Nikitin M.A."/>
            <person name="Logacheva M.D."/>
            <person name="Penin A."/>
            <person name="Aleoshin V."/>
            <person name="Panchin Y.V."/>
        </authorList>
    </citation>
    <scope>NUCLEOTIDE SEQUENCE [LARGE SCALE GENOMIC DNA]</scope>
    <source>
        <strain evidence="7">Intl2013</strain>
        <tissue evidence="7">Whole animal</tissue>
    </source>
</reference>
<keyword evidence="8" id="KW-1185">Reference proteome</keyword>
<evidence type="ECO:0000313" key="8">
    <source>
        <dbReference type="Proteomes" id="UP000078046"/>
    </source>
</evidence>
<evidence type="ECO:0000313" key="7">
    <source>
        <dbReference type="EMBL" id="OAF69471.1"/>
    </source>
</evidence>